<keyword evidence="3" id="KW-1185">Reference proteome</keyword>
<sequence>MDPDPPTIVDTRAEGSKARKEKLALESLAPVELSESDSCQHQMSRPHNYDPRVMRDQT</sequence>
<proteinExistence type="predicted"/>
<evidence type="ECO:0000313" key="2">
    <source>
        <dbReference type="EMBL" id="RXK38299.1"/>
    </source>
</evidence>
<evidence type="ECO:0000256" key="1">
    <source>
        <dbReference type="SAM" id="MobiDB-lite"/>
    </source>
</evidence>
<feature type="compositionally biased region" description="Basic and acidic residues" evidence="1">
    <location>
        <begin position="11"/>
        <end position="24"/>
    </location>
</feature>
<feature type="compositionally biased region" description="Basic and acidic residues" evidence="1">
    <location>
        <begin position="47"/>
        <end position="58"/>
    </location>
</feature>
<protein>
    <submittedName>
        <fullName evidence="2">Uncharacterized protein</fullName>
    </submittedName>
</protein>
<feature type="region of interest" description="Disordered" evidence="1">
    <location>
        <begin position="1"/>
        <end position="58"/>
    </location>
</feature>
<dbReference type="EMBL" id="SDIL01000050">
    <property type="protein sequence ID" value="RXK38299.1"/>
    <property type="molecule type" value="Genomic_DNA"/>
</dbReference>
<dbReference type="Proteomes" id="UP000289152">
    <property type="component" value="Unassembled WGS sequence"/>
</dbReference>
<dbReference type="AlphaFoldDB" id="A0A4Q1BKN1"/>
<evidence type="ECO:0000313" key="3">
    <source>
        <dbReference type="Proteomes" id="UP000289152"/>
    </source>
</evidence>
<accession>A0A4Q1BKN1</accession>
<dbReference type="VEuPathDB" id="FungiDB:TREMEDRAFT_61115"/>
<reference evidence="2 3" key="1">
    <citation type="submission" date="2016-06" db="EMBL/GenBank/DDBJ databases">
        <title>Evolution of pathogenesis and genome organization in the Tremellales.</title>
        <authorList>
            <person name="Cuomo C."/>
            <person name="Litvintseva A."/>
            <person name="Heitman J."/>
            <person name="Chen Y."/>
            <person name="Sun S."/>
            <person name="Springer D."/>
            <person name="Dromer F."/>
            <person name="Young S."/>
            <person name="Zeng Q."/>
            <person name="Chapman S."/>
            <person name="Gujja S."/>
            <person name="Saif S."/>
            <person name="Birren B."/>
        </authorList>
    </citation>
    <scope>NUCLEOTIDE SEQUENCE [LARGE SCALE GENOMIC DNA]</scope>
    <source>
        <strain evidence="2 3">ATCC 28783</strain>
    </source>
</reference>
<comment type="caution">
    <text evidence="2">The sequence shown here is derived from an EMBL/GenBank/DDBJ whole genome shotgun (WGS) entry which is preliminary data.</text>
</comment>
<feature type="compositionally biased region" description="Polar residues" evidence="1">
    <location>
        <begin position="36"/>
        <end position="45"/>
    </location>
</feature>
<dbReference type="InParanoid" id="A0A4Q1BKN1"/>
<organism evidence="2 3">
    <name type="scientific">Tremella mesenterica</name>
    <name type="common">Jelly fungus</name>
    <dbReference type="NCBI Taxonomy" id="5217"/>
    <lineage>
        <taxon>Eukaryota</taxon>
        <taxon>Fungi</taxon>
        <taxon>Dikarya</taxon>
        <taxon>Basidiomycota</taxon>
        <taxon>Agaricomycotina</taxon>
        <taxon>Tremellomycetes</taxon>
        <taxon>Tremellales</taxon>
        <taxon>Tremellaceae</taxon>
        <taxon>Tremella</taxon>
    </lineage>
</organism>
<gene>
    <name evidence="2" type="ORF">M231_04472</name>
</gene>
<name>A0A4Q1BKN1_TREME</name>